<protein>
    <submittedName>
        <fullName evidence="1">Uncharacterized protein</fullName>
    </submittedName>
</protein>
<name>A0AAD8F1Z1_BIOPF</name>
<gene>
    <name evidence="1" type="ORF">Bpfe_022247</name>
</gene>
<feature type="non-terminal residue" evidence="1">
    <location>
        <position position="1"/>
    </location>
</feature>
<reference evidence="1" key="1">
    <citation type="journal article" date="2023" name="PLoS Negl. Trop. Dis.">
        <title>A genome sequence for Biomphalaria pfeifferi, the major vector snail for the human-infecting parasite Schistosoma mansoni.</title>
        <authorList>
            <person name="Bu L."/>
            <person name="Lu L."/>
            <person name="Laidemitt M.R."/>
            <person name="Zhang S.M."/>
            <person name="Mutuku M."/>
            <person name="Mkoji G."/>
            <person name="Steinauer M."/>
            <person name="Loker E.S."/>
        </authorList>
    </citation>
    <scope>NUCLEOTIDE SEQUENCE</scope>
    <source>
        <strain evidence="1">KasaAsao</strain>
    </source>
</reference>
<organism evidence="1 2">
    <name type="scientific">Biomphalaria pfeifferi</name>
    <name type="common">Bloodfluke planorb</name>
    <name type="synonym">Freshwater snail</name>
    <dbReference type="NCBI Taxonomy" id="112525"/>
    <lineage>
        <taxon>Eukaryota</taxon>
        <taxon>Metazoa</taxon>
        <taxon>Spiralia</taxon>
        <taxon>Lophotrochozoa</taxon>
        <taxon>Mollusca</taxon>
        <taxon>Gastropoda</taxon>
        <taxon>Heterobranchia</taxon>
        <taxon>Euthyneura</taxon>
        <taxon>Panpulmonata</taxon>
        <taxon>Hygrophila</taxon>
        <taxon>Lymnaeoidea</taxon>
        <taxon>Planorbidae</taxon>
        <taxon>Biomphalaria</taxon>
    </lineage>
</organism>
<sequence>STVLSSTVLRFSSQKQYRAGQSPGPAICNATIWDVQTVDDGKRICIRSLGFFLYFYSQSDANNICK</sequence>
<reference evidence="1" key="2">
    <citation type="submission" date="2023-04" db="EMBL/GenBank/DDBJ databases">
        <authorList>
            <person name="Bu L."/>
            <person name="Lu L."/>
            <person name="Laidemitt M.R."/>
            <person name="Zhang S.M."/>
            <person name="Mutuku M."/>
            <person name="Mkoji G."/>
            <person name="Steinauer M."/>
            <person name="Loker E.S."/>
        </authorList>
    </citation>
    <scope>NUCLEOTIDE SEQUENCE</scope>
    <source>
        <strain evidence="1">KasaAsao</strain>
        <tissue evidence="1">Whole Snail</tissue>
    </source>
</reference>
<keyword evidence="2" id="KW-1185">Reference proteome</keyword>
<evidence type="ECO:0000313" key="2">
    <source>
        <dbReference type="Proteomes" id="UP001233172"/>
    </source>
</evidence>
<dbReference type="AlphaFoldDB" id="A0AAD8F1Z1"/>
<feature type="non-terminal residue" evidence="1">
    <location>
        <position position="66"/>
    </location>
</feature>
<dbReference type="EMBL" id="JASAOG010000139">
    <property type="protein sequence ID" value="KAK0048305.1"/>
    <property type="molecule type" value="Genomic_DNA"/>
</dbReference>
<accession>A0AAD8F1Z1</accession>
<comment type="caution">
    <text evidence="1">The sequence shown here is derived from an EMBL/GenBank/DDBJ whole genome shotgun (WGS) entry which is preliminary data.</text>
</comment>
<dbReference type="Proteomes" id="UP001233172">
    <property type="component" value="Unassembled WGS sequence"/>
</dbReference>
<evidence type="ECO:0000313" key="1">
    <source>
        <dbReference type="EMBL" id="KAK0048305.1"/>
    </source>
</evidence>
<proteinExistence type="predicted"/>